<protein>
    <submittedName>
        <fullName evidence="1">Tail protein</fullName>
    </submittedName>
</protein>
<reference evidence="1" key="1">
    <citation type="journal article" date="2021" name="Proc. Natl. Acad. Sci. U.S.A.">
        <title>A Catalog of Tens of Thousands of Viruses from Human Metagenomes Reveals Hidden Associations with Chronic Diseases.</title>
        <authorList>
            <person name="Tisza M.J."/>
            <person name="Buck C.B."/>
        </authorList>
    </citation>
    <scope>NUCLEOTIDE SEQUENCE</scope>
    <source>
        <strain evidence="1">CtCpP1</strain>
    </source>
</reference>
<evidence type="ECO:0000313" key="1">
    <source>
        <dbReference type="EMBL" id="DAG02665.1"/>
    </source>
</evidence>
<dbReference type="EMBL" id="BK016213">
    <property type="protein sequence ID" value="DAG02665.1"/>
    <property type="molecule type" value="Genomic_DNA"/>
</dbReference>
<accession>A0A8S5V7C7</accession>
<proteinExistence type="predicted"/>
<organism evidence="1">
    <name type="scientific">Myoviridae sp. ctCpP1</name>
    <dbReference type="NCBI Taxonomy" id="2825054"/>
    <lineage>
        <taxon>Viruses</taxon>
        <taxon>Duplodnaviria</taxon>
        <taxon>Heunggongvirae</taxon>
        <taxon>Uroviricota</taxon>
        <taxon>Caudoviricetes</taxon>
    </lineage>
</organism>
<name>A0A8S5V7C7_9CAUD</name>
<sequence>MSIFPTDFRDVQISLDGFPLFGVDSYDCEWHVTFQDVSGLFDGVASTLETSKKSMTDGWYANLPRLQGRSITIEGYIIGRCTESCVMAWNAFKSVLNPTGMRLTIRLGDISRQAQVLQSSSAPLVKWAGVNILKFSLGLTSLSPYLYGMESLSGTTGMPKTDGGMQFPYSFEGIDGSPSSWLWSETVVSGQVNLVNVGTAPSPVFIRIDGPVVNPQVSHVGSGHVMAFDMRLGFGHYVTMNGMTHEILIDGTDPARGRVVKREWSQAEVGSNTWGFDASEYSDEALMTVSFYPAYL</sequence>